<dbReference type="InterPro" id="IPR029052">
    <property type="entry name" value="Metallo-depent_PP-like"/>
</dbReference>
<dbReference type="AlphaFoldDB" id="A0A2S2CVK3"/>
<keyword evidence="1" id="KW-0547">Nucleotide-binding</keyword>
<accession>A0A2S2CVK3</accession>
<keyword evidence="4" id="KW-1185">Reference proteome</keyword>
<dbReference type="PRINTS" id="PR01607">
    <property type="entry name" value="APYRASEFAMLY"/>
</dbReference>
<evidence type="ECO:0000313" key="3">
    <source>
        <dbReference type="EMBL" id="AWK88508.1"/>
    </source>
</evidence>
<dbReference type="InterPro" id="IPR008334">
    <property type="entry name" value="5'-Nucleotdase_C"/>
</dbReference>
<proteinExistence type="inferred from homology"/>
<dbReference type="Pfam" id="PF02872">
    <property type="entry name" value="5_nucleotid_C"/>
    <property type="match status" value="1"/>
</dbReference>
<feature type="domain" description="5'-Nucleotidase C-terminal" evidence="2">
    <location>
        <begin position="314"/>
        <end position="470"/>
    </location>
</feature>
<name>A0A2S2CVK3_9PROT</name>
<dbReference type="InterPro" id="IPR006179">
    <property type="entry name" value="5_nucleotidase/apyrase"/>
</dbReference>
<reference evidence="4" key="1">
    <citation type="submission" date="2018-05" db="EMBL/GenBank/DDBJ databases">
        <title>Azospirillum thermophila sp. nov., a novel isolated from hot spring.</title>
        <authorList>
            <person name="Zhao Z."/>
        </authorList>
    </citation>
    <scope>NUCLEOTIDE SEQUENCE [LARGE SCALE GENOMIC DNA]</scope>
    <source>
        <strain evidence="4">CFH 70021</strain>
    </source>
</reference>
<dbReference type="KEGG" id="azz:DEW08_20830"/>
<sequence length="508" mass="54423">MRNRRDTQPGGVMRRLARTGSSIAAVLVMIVASIASPAAATELSLVFTSTMADIEPVENEGGLVNLATFLRARRGEGPTLFLHGGASLAAGVLSSFDKGAHMIDLLNDLQPDMMAVTKRDLAFGTDELTLRGYEARFPLLSANAIDRRTGKVLEGLEPSLLIDTVVGRIGVVAVTSPELTVQYIVPDIQVLPPSDAAAVARSLRGKGAEFVVAVVDNTPEVIEELRREPAIDLLVQLAASGKDSLEVADGRGFGVHSNVKGTAFLMRLEREGAGRPVLARGEIVKLAGVPADPEMTTRVDVYRKRLSDLLDIKVGVTATPLDTRREAVRSGENAFASFIADTMRMVLGTDVALFNGGNIRGNRQYAPDTVLTRRDIQRELPFRDIITRTRLKGGALREALEVSAAGVETLKGGFLHVSNMEVVYDLKQPAGSRVVSVKVGGKPLDPEAEYSVGLPSYLAQGGDGYAMLKRSGPPSPAENAKLLWEIMAQRLGDLGTIAPRLDGRITMR</sequence>
<dbReference type="InterPro" id="IPR036907">
    <property type="entry name" value="5'-Nucleotdase_C_sf"/>
</dbReference>
<dbReference type="GO" id="GO:0016787">
    <property type="term" value="F:hydrolase activity"/>
    <property type="evidence" value="ECO:0007669"/>
    <property type="project" value="UniProtKB-KW"/>
</dbReference>
<dbReference type="PANTHER" id="PTHR11575:SF24">
    <property type="entry name" value="5'-NUCLEOTIDASE"/>
    <property type="match status" value="1"/>
</dbReference>
<dbReference type="SUPFAM" id="SSF56300">
    <property type="entry name" value="Metallo-dependent phosphatases"/>
    <property type="match status" value="1"/>
</dbReference>
<dbReference type="GO" id="GO:0009166">
    <property type="term" value="P:nucleotide catabolic process"/>
    <property type="evidence" value="ECO:0007669"/>
    <property type="project" value="InterPro"/>
</dbReference>
<keyword evidence="1" id="KW-0378">Hydrolase</keyword>
<dbReference type="EMBL" id="CP029354">
    <property type="protein sequence ID" value="AWK88508.1"/>
    <property type="molecule type" value="Genomic_DNA"/>
</dbReference>
<dbReference type="OrthoDB" id="5469761at2"/>
<dbReference type="Proteomes" id="UP000245629">
    <property type="component" value="Chromosome 3"/>
</dbReference>
<gene>
    <name evidence="3" type="ORF">DEW08_20830</name>
</gene>
<protein>
    <submittedName>
        <fullName evidence="3">Bifunctional metallophosphatase/5'-nucleotidase</fullName>
    </submittedName>
</protein>
<evidence type="ECO:0000313" key="4">
    <source>
        <dbReference type="Proteomes" id="UP000245629"/>
    </source>
</evidence>
<dbReference type="GO" id="GO:0000166">
    <property type="term" value="F:nucleotide binding"/>
    <property type="evidence" value="ECO:0007669"/>
    <property type="project" value="UniProtKB-KW"/>
</dbReference>
<evidence type="ECO:0000256" key="1">
    <source>
        <dbReference type="RuleBase" id="RU362119"/>
    </source>
</evidence>
<dbReference type="Gene3D" id="3.60.21.10">
    <property type="match status" value="1"/>
</dbReference>
<comment type="similarity">
    <text evidence="1">Belongs to the 5'-nucleotidase family.</text>
</comment>
<evidence type="ECO:0000259" key="2">
    <source>
        <dbReference type="Pfam" id="PF02872"/>
    </source>
</evidence>
<dbReference type="SUPFAM" id="SSF55816">
    <property type="entry name" value="5'-nucleotidase (syn. UDP-sugar hydrolase), C-terminal domain"/>
    <property type="match status" value="1"/>
</dbReference>
<organism evidence="3 4">
    <name type="scientific">Azospirillum thermophilum</name>
    <dbReference type="NCBI Taxonomy" id="2202148"/>
    <lineage>
        <taxon>Bacteria</taxon>
        <taxon>Pseudomonadati</taxon>
        <taxon>Pseudomonadota</taxon>
        <taxon>Alphaproteobacteria</taxon>
        <taxon>Rhodospirillales</taxon>
        <taxon>Azospirillaceae</taxon>
        <taxon>Azospirillum</taxon>
    </lineage>
</organism>
<dbReference type="PANTHER" id="PTHR11575">
    <property type="entry name" value="5'-NUCLEOTIDASE-RELATED"/>
    <property type="match status" value="1"/>
</dbReference>
<dbReference type="Gene3D" id="3.90.780.10">
    <property type="entry name" value="5'-Nucleotidase, C-terminal domain"/>
    <property type="match status" value="1"/>
</dbReference>